<dbReference type="EMBL" id="JAZGUE010000003">
    <property type="protein sequence ID" value="KAL2268238.1"/>
    <property type="molecule type" value="Genomic_DNA"/>
</dbReference>
<dbReference type="PANTHER" id="PTHR13251:SF3">
    <property type="entry name" value="TRAFFICKING PROTEIN PARTICLE COMPLEX SUBUNIT 10"/>
    <property type="match status" value="1"/>
</dbReference>
<feature type="compositionally biased region" description="Acidic residues" evidence="4">
    <location>
        <begin position="1328"/>
        <end position="1346"/>
    </location>
</feature>
<dbReference type="Pfam" id="PF23036">
    <property type="entry name" value="TRAPPC10_1st"/>
    <property type="match status" value="2"/>
</dbReference>
<feature type="domain" description="DUF7077" evidence="7">
    <location>
        <begin position="1002"/>
        <end position="1126"/>
    </location>
</feature>
<name>A0ABR4DD20_9PEZI</name>
<evidence type="ECO:0000313" key="9">
    <source>
        <dbReference type="Proteomes" id="UP001600064"/>
    </source>
</evidence>
<evidence type="ECO:0000259" key="7">
    <source>
        <dbReference type="Pfam" id="PF23274"/>
    </source>
</evidence>
<comment type="subcellular location">
    <subcellularLocation>
        <location evidence="1">Golgi apparatus</location>
    </subcellularLocation>
</comment>
<proteinExistence type="predicted"/>
<dbReference type="PANTHER" id="PTHR13251">
    <property type="entry name" value="EPILEPSY HOLOPROSENCEPHALY CANDIDATE 1/TMEM1"/>
    <property type="match status" value="1"/>
</dbReference>
<feature type="region of interest" description="Disordered" evidence="4">
    <location>
        <begin position="70"/>
        <end position="154"/>
    </location>
</feature>
<dbReference type="InterPro" id="IPR055505">
    <property type="entry name" value="DUF7077"/>
</dbReference>
<feature type="compositionally biased region" description="Acidic residues" evidence="4">
    <location>
        <begin position="724"/>
        <end position="738"/>
    </location>
</feature>
<evidence type="ECO:0000259" key="5">
    <source>
        <dbReference type="Pfam" id="PF12584"/>
    </source>
</evidence>
<evidence type="ECO:0000256" key="2">
    <source>
        <dbReference type="ARBA" id="ARBA00022448"/>
    </source>
</evidence>
<feature type="region of interest" description="Disordered" evidence="4">
    <location>
        <begin position="721"/>
        <end position="757"/>
    </location>
</feature>
<protein>
    <recommendedName>
        <fullName evidence="10">TMEM1 family protein</fullName>
    </recommendedName>
</protein>
<evidence type="ECO:0000313" key="8">
    <source>
        <dbReference type="EMBL" id="KAL2268238.1"/>
    </source>
</evidence>
<feature type="compositionally biased region" description="Basic and acidic residues" evidence="4">
    <location>
        <begin position="1460"/>
        <end position="1471"/>
    </location>
</feature>
<dbReference type="Proteomes" id="UP001600064">
    <property type="component" value="Unassembled WGS sequence"/>
</dbReference>
<dbReference type="RefSeq" id="XP_070866965.1">
    <property type="nucleotide sequence ID" value="XM_071009426.1"/>
</dbReference>
<sequence length="1586" mass="167538">MEQPFSSSKVTVEYFDPHDVYKLLAPGLIPRLPLRDLNWQSHAGPLRSIRTLHIELVPSAADCSSIFSPVPSASSHPKTSGAGSDTSASAPTPSPSPATATATATAPTGNADDGFQPAAVAGAKGSAEQARPASTAAPRPPGAPSRRHQIPGLRRTPYLKVLLVRCDDNDTYKSTTRAEIREWIKANTAASKGGPGSHADNHDAFEWLLVHVVIPNSTAATQPRVSGKSGGGGSGGSGGGGGPDSADSSSKPAVRWRTGSTTLLEKMRADFNGSAKGAVDRVRQIRIGINDVPYHMLPRVVPAVPTGYHESEQDSENAWADLMAKMKELILSSFDRRVSQYEDDIRERDAQRALPGWNFCTFFILKEGLARGFESVGLVEDALVVYDELSVGLDAVVQEQAASGDADAHGGALLAFTDTLKDLAHKALAGELAFDDGETVETVDLQSGDRKPAADAFDGIPISSARKPYRDLILANNVSLFDFRCYIFARQIALLLRLGNAWSSREELLAKLKEQQELVPRGVAPRAPAPPVADEPENLLHLAEICRRTLEFVPAVSTIMRRDVLTALAADAANAANAADPASPDPRLAEIVDNMVASFAFSVAQQILAQTSTKALPIPPSTLGGPEADRHGSVPDPKATMLPARGSSLHAQPPQAPPRSPLGFPGPGRPDEAPAPPFLKAGLEELAARRAELCALSRNILEECGKKRGWTDGWASVPIVGESGVEEMEDVDLDDNSDDKDNGDNKDDDDDDDAPQRTVAGISNALLRTALDNQDDFYRLYETLTDKALRHYTVANHVHAVQASMADLAVLKAHLGEHAEAASYFYRVIPFYGESGWSLLELSMLVTYARCLKALGKVDDYVNKALRQLLCKAAAAERDRLQHRPQHRPRVGSSPAPAPATRYPDAAALSGFLGDLLEASASMPKDVRIPLASLFADLGLAGPPAYEDGRDGFSLTLALRSLLPDAFEAASVSLRLSSPSGAAREMWLQAPEPVTLRPGPTRCLDVRLTGARDLQLDKKKSLDLELTTGWNELAGCEVKVRAATGGLRLVTSEAEVVVGSSALAAPAKAPAGGAFAFGAVPARSAIRIRIPFTVETDVLDVAVRAEVSYTTAQGASYSLFKSASVPLALALEVNVQDIFKHSALFSRFAVSTASDSPLRLLGSELAGSELFDARFGSPSSGPVVVFPGQPASLLYKITRRKGSKLGPDVSKTLYLKLRYRVVQEEMEHRLRRALAEALEATPLREWSRVAVDKVLAALTAGMSGHDLEKATLLGELPLLEPLRAAAWEKALAGLGPSLATGLAAFLRAWLRDHPVLALPGQKGTAAADDNDNDDSGDDDSGDDDDGYPVNTIVIPVDVPSVAVVHTADIRLHRPLPVVAGTEGDGELEDGASCPTVLVNQVLPATLHLKWTRAWDTAGDRLGEDLEFGYEIVGLAGGGGIVGEMMAATAAAAAASTADGQGEKEEKKKAEEAAGEDGFPPGLASTVETEAEIPLVLIPLREGYLPYPGVEIREVTSASGSGGSGGGGGGSGGCETDYQNVGETVLAVADRGRVTLSLDASGASGAPLVLETEGAVGLRSEGARVVV</sequence>
<gene>
    <name evidence="8" type="ORF">VTJ83DRAFT_3084</name>
</gene>
<evidence type="ECO:0000256" key="3">
    <source>
        <dbReference type="ARBA" id="ARBA00023034"/>
    </source>
</evidence>
<feature type="region of interest" description="Disordered" evidence="4">
    <location>
        <begin position="1454"/>
        <end position="1483"/>
    </location>
</feature>
<dbReference type="Pfam" id="PF23274">
    <property type="entry name" value="DUF7077"/>
    <property type="match status" value="1"/>
</dbReference>
<comment type="caution">
    <text evidence="8">The sequence shown here is derived from an EMBL/GenBank/DDBJ whole genome shotgun (WGS) entry which is preliminary data.</text>
</comment>
<evidence type="ECO:0000256" key="1">
    <source>
        <dbReference type="ARBA" id="ARBA00004555"/>
    </source>
</evidence>
<dbReference type="Pfam" id="PF24965">
    <property type="entry name" value="TRS130_4HB"/>
    <property type="match status" value="1"/>
</dbReference>
<dbReference type="InterPro" id="IPR056913">
    <property type="entry name" value="TRAPPC10/Trs130_N"/>
</dbReference>
<evidence type="ECO:0000256" key="4">
    <source>
        <dbReference type="SAM" id="MobiDB-lite"/>
    </source>
</evidence>
<feature type="compositionally biased region" description="Low complexity" evidence="4">
    <location>
        <begin position="244"/>
        <end position="253"/>
    </location>
</feature>
<feature type="region of interest" description="Disordered" evidence="4">
    <location>
        <begin position="1320"/>
        <end position="1349"/>
    </location>
</feature>
<evidence type="ECO:0000259" key="6">
    <source>
        <dbReference type="Pfam" id="PF23036"/>
    </source>
</evidence>
<feature type="domain" description="TRAPPC10/Trs130 C-terminal" evidence="5">
    <location>
        <begin position="1355"/>
        <end position="1545"/>
    </location>
</feature>
<evidence type="ECO:0008006" key="10">
    <source>
        <dbReference type="Google" id="ProtNLM"/>
    </source>
</evidence>
<feature type="region of interest" description="Disordered" evidence="4">
    <location>
        <begin position="615"/>
        <end position="677"/>
    </location>
</feature>
<feature type="compositionally biased region" description="Low complexity" evidence="4">
    <location>
        <begin position="70"/>
        <end position="109"/>
    </location>
</feature>
<keyword evidence="3" id="KW-0333">Golgi apparatus</keyword>
<feature type="domain" description="TRAPPC10/Trs130 N-terminal" evidence="6">
    <location>
        <begin position="310"/>
        <end position="503"/>
    </location>
</feature>
<dbReference type="Pfam" id="PF12584">
    <property type="entry name" value="TRAPPC10"/>
    <property type="match status" value="1"/>
</dbReference>
<organism evidence="8 9">
    <name type="scientific">Remersonia thermophila</name>
    <dbReference type="NCBI Taxonomy" id="72144"/>
    <lineage>
        <taxon>Eukaryota</taxon>
        <taxon>Fungi</taxon>
        <taxon>Dikarya</taxon>
        <taxon>Ascomycota</taxon>
        <taxon>Pezizomycotina</taxon>
        <taxon>Sordariomycetes</taxon>
        <taxon>Sordariomycetidae</taxon>
        <taxon>Sordariales</taxon>
        <taxon>Sordariales incertae sedis</taxon>
        <taxon>Remersonia</taxon>
    </lineage>
</organism>
<dbReference type="InterPro" id="IPR045126">
    <property type="entry name" value="TRAPPC10/Trs130"/>
</dbReference>
<reference evidence="8 9" key="1">
    <citation type="journal article" date="2024" name="Commun. Biol.">
        <title>Comparative genomic analysis of thermophilic fungi reveals convergent evolutionary adaptations and gene losses.</title>
        <authorList>
            <person name="Steindorff A.S."/>
            <person name="Aguilar-Pontes M.V."/>
            <person name="Robinson A.J."/>
            <person name="Andreopoulos B."/>
            <person name="LaButti K."/>
            <person name="Kuo A."/>
            <person name="Mondo S."/>
            <person name="Riley R."/>
            <person name="Otillar R."/>
            <person name="Haridas S."/>
            <person name="Lipzen A."/>
            <person name="Grimwood J."/>
            <person name="Schmutz J."/>
            <person name="Clum A."/>
            <person name="Reid I.D."/>
            <person name="Moisan M.C."/>
            <person name="Butler G."/>
            <person name="Nguyen T.T.M."/>
            <person name="Dewar K."/>
            <person name="Conant G."/>
            <person name="Drula E."/>
            <person name="Henrissat B."/>
            <person name="Hansel C."/>
            <person name="Singer S."/>
            <person name="Hutchinson M.I."/>
            <person name="de Vries R.P."/>
            <person name="Natvig D.O."/>
            <person name="Powell A.J."/>
            <person name="Tsang A."/>
            <person name="Grigoriev I.V."/>
        </authorList>
    </citation>
    <scope>NUCLEOTIDE SEQUENCE [LARGE SCALE GENOMIC DNA]</scope>
    <source>
        <strain evidence="8 9">ATCC 22073</strain>
    </source>
</reference>
<keyword evidence="9" id="KW-1185">Reference proteome</keyword>
<dbReference type="InterPro" id="IPR022233">
    <property type="entry name" value="TRAPPC10/Trs130_C"/>
</dbReference>
<feature type="region of interest" description="Disordered" evidence="4">
    <location>
        <begin position="880"/>
        <end position="900"/>
    </location>
</feature>
<feature type="domain" description="TRAPPC10/Trs130 N-terminal" evidence="6">
    <location>
        <begin position="149"/>
        <end position="189"/>
    </location>
</feature>
<feature type="region of interest" description="Disordered" evidence="4">
    <location>
        <begin position="219"/>
        <end position="256"/>
    </location>
</feature>
<accession>A0ABR4DD20</accession>
<feature type="compositionally biased region" description="Gly residues" evidence="4">
    <location>
        <begin position="228"/>
        <end position="243"/>
    </location>
</feature>
<keyword evidence="2" id="KW-0813">Transport</keyword>
<dbReference type="GeneID" id="98124070"/>